<evidence type="ECO:0000313" key="2">
    <source>
        <dbReference type="EMBL" id="CAH7675764.1"/>
    </source>
</evidence>
<dbReference type="Proteomes" id="UP001153365">
    <property type="component" value="Unassembled WGS sequence"/>
</dbReference>
<name>A0AAV0AZI4_PHAPC</name>
<dbReference type="GO" id="GO:0030427">
    <property type="term" value="C:site of polarized growth"/>
    <property type="evidence" value="ECO:0007669"/>
    <property type="project" value="TreeGrafter"/>
</dbReference>
<dbReference type="Gene3D" id="3.40.20.10">
    <property type="entry name" value="Severin"/>
    <property type="match status" value="1"/>
</dbReference>
<feature type="domain" description="ADF-H" evidence="1">
    <location>
        <begin position="20"/>
        <end position="88"/>
    </location>
</feature>
<dbReference type="Pfam" id="PF00241">
    <property type="entry name" value="Cofilin_ADF"/>
    <property type="match status" value="1"/>
</dbReference>
<proteinExistence type="predicted"/>
<dbReference type="GO" id="GO:0051015">
    <property type="term" value="F:actin filament binding"/>
    <property type="evidence" value="ECO:0007669"/>
    <property type="project" value="TreeGrafter"/>
</dbReference>
<dbReference type="PANTHER" id="PTHR10829:SF25">
    <property type="entry name" value="DREBRIN-LIKE PROTEIN"/>
    <property type="match status" value="1"/>
</dbReference>
<reference evidence="2" key="1">
    <citation type="submission" date="2022-06" db="EMBL/GenBank/DDBJ databases">
        <authorList>
            <consortium name="SYNGENTA / RWTH Aachen University"/>
        </authorList>
    </citation>
    <scope>NUCLEOTIDE SEQUENCE</scope>
</reference>
<protein>
    <recommendedName>
        <fullName evidence="1">ADF-H domain-containing protein</fullName>
    </recommendedName>
</protein>
<dbReference type="EMBL" id="CALTRL010002445">
    <property type="protein sequence ID" value="CAH7675764.1"/>
    <property type="molecule type" value="Genomic_DNA"/>
</dbReference>
<sequence>MAQVRILDPVIGETYQCIIVSNPHVDFMLLTYVGQTYNLKIQEKGTGRLEELEESWSNGRMHYAFVGVKDIGSGLIKFVLIVWCGNGVLKLQKEIDVEPHQILKKIADLSGARYNIHNKKPVKRELPEPVGTNYTPIG</sequence>
<dbReference type="GO" id="GO:0030833">
    <property type="term" value="P:regulation of actin filament polymerization"/>
    <property type="evidence" value="ECO:0007669"/>
    <property type="project" value="TreeGrafter"/>
</dbReference>
<organism evidence="2 3">
    <name type="scientific">Phakopsora pachyrhizi</name>
    <name type="common">Asian soybean rust disease fungus</name>
    <dbReference type="NCBI Taxonomy" id="170000"/>
    <lineage>
        <taxon>Eukaryota</taxon>
        <taxon>Fungi</taxon>
        <taxon>Dikarya</taxon>
        <taxon>Basidiomycota</taxon>
        <taxon>Pucciniomycotina</taxon>
        <taxon>Pucciniomycetes</taxon>
        <taxon>Pucciniales</taxon>
        <taxon>Phakopsoraceae</taxon>
        <taxon>Phakopsora</taxon>
    </lineage>
</organism>
<comment type="caution">
    <text evidence="2">The sequence shown here is derived from an EMBL/GenBank/DDBJ whole genome shotgun (WGS) entry which is preliminary data.</text>
</comment>
<dbReference type="AlphaFoldDB" id="A0AAV0AZI4"/>
<dbReference type="GO" id="GO:0030864">
    <property type="term" value="C:cortical actin cytoskeleton"/>
    <property type="evidence" value="ECO:0007669"/>
    <property type="project" value="TreeGrafter"/>
</dbReference>
<dbReference type="InterPro" id="IPR029006">
    <property type="entry name" value="ADF-H/Gelsolin-like_dom_sf"/>
</dbReference>
<evidence type="ECO:0000259" key="1">
    <source>
        <dbReference type="Pfam" id="PF00241"/>
    </source>
</evidence>
<evidence type="ECO:0000313" key="3">
    <source>
        <dbReference type="Proteomes" id="UP001153365"/>
    </source>
</evidence>
<dbReference type="GO" id="GO:0005884">
    <property type="term" value="C:actin filament"/>
    <property type="evidence" value="ECO:0007669"/>
    <property type="project" value="TreeGrafter"/>
</dbReference>
<dbReference type="PANTHER" id="PTHR10829">
    <property type="entry name" value="CORTACTIN AND DREBRIN"/>
    <property type="match status" value="1"/>
</dbReference>
<gene>
    <name evidence="2" type="ORF">PPACK8108_LOCUS10813</name>
</gene>
<dbReference type="SUPFAM" id="SSF55753">
    <property type="entry name" value="Actin depolymerizing proteins"/>
    <property type="match status" value="1"/>
</dbReference>
<accession>A0AAV0AZI4</accession>
<keyword evidence="3" id="KW-1185">Reference proteome</keyword>
<dbReference type="InterPro" id="IPR002108">
    <property type="entry name" value="ADF-H"/>
</dbReference>